<name>A0A6A3A959_HIBSY</name>
<dbReference type="PANTHER" id="PTHR33868">
    <property type="entry name" value="EXPRESSED PROTEIN"/>
    <property type="match status" value="1"/>
</dbReference>
<evidence type="ECO:0000313" key="3">
    <source>
        <dbReference type="Proteomes" id="UP000436088"/>
    </source>
</evidence>
<feature type="region of interest" description="Disordered" evidence="1">
    <location>
        <begin position="268"/>
        <end position="294"/>
    </location>
</feature>
<sequence>MAAAEVRAVWQRTANRFFVQEDAKRAPKLACCQTSSSSKQADSSPIGVAGAHDQPAVGFMPLNRIAYYPNPASDMRDGVESLKSEVNSRSDVSRVQPEDAPDASGAVRKRNCEYSDSAETMKNCGFSETEAIEYKDELASLVAKKSLDFIENCDLPPPQKMHIRRYSHERSACFNGDEVSSSVGSPKQTLSPVQSVMQMRNASNSSFCTTEKDFMEQVTESDPTKAQLLEALRHSQTRAREAEKVVKQAYAEKEHVIKLIFNKPHKSIPINSGSNAAARCLSSDQEQRASSLHIQKQLPITEELAEDRKR</sequence>
<comment type="caution">
    <text evidence="2">The sequence shown here is derived from an EMBL/GenBank/DDBJ whole genome shotgun (WGS) entry which is preliminary data.</text>
</comment>
<feature type="compositionally biased region" description="Polar residues" evidence="1">
    <location>
        <begin position="282"/>
        <end position="294"/>
    </location>
</feature>
<reference evidence="2" key="1">
    <citation type="submission" date="2019-09" db="EMBL/GenBank/DDBJ databases">
        <title>Draft genome information of white flower Hibiscus syriacus.</title>
        <authorList>
            <person name="Kim Y.-M."/>
        </authorList>
    </citation>
    <scope>NUCLEOTIDE SEQUENCE [LARGE SCALE GENOMIC DNA]</scope>
    <source>
        <strain evidence="2">YM2019G1</strain>
    </source>
</reference>
<proteinExistence type="predicted"/>
<dbReference type="PANTHER" id="PTHR33868:SF2">
    <property type="entry name" value="EXPRESSED PROTEIN"/>
    <property type="match status" value="1"/>
</dbReference>
<evidence type="ECO:0000256" key="1">
    <source>
        <dbReference type="SAM" id="MobiDB-lite"/>
    </source>
</evidence>
<accession>A0A6A3A959</accession>
<organism evidence="2 3">
    <name type="scientific">Hibiscus syriacus</name>
    <name type="common">Rose of Sharon</name>
    <dbReference type="NCBI Taxonomy" id="106335"/>
    <lineage>
        <taxon>Eukaryota</taxon>
        <taxon>Viridiplantae</taxon>
        <taxon>Streptophyta</taxon>
        <taxon>Embryophyta</taxon>
        <taxon>Tracheophyta</taxon>
        <taxon>Spermatophyta</taxon>
        <taxon>Magnoliopsida</taxon>
        <taxon>eudicotyledons</taxon>
        <taxon>Gunneridae</taxon>
        <taxon>Pentapetalae</taxon>
        <taxon>rosids</taxon>
        <taxon>malvids</taxon>
        <taxon>Malvales</taxon>
        <taxon>Malvaceae</taxon>
        <taxon>Malvoideae</taxon>
        <taxon>Hibiscus</taxon>
    </lineage>
</organism>
<dbReference type="EMBL" id="VEPZ02001025">
    <property type="protein sequence ID" value="KAE8700980.1"/>
    <property type="molecule type" value="Genomic_DNA"/>
</dbReference>
<evidence type="ECO:0000313" key="2">
    <source>
        <dbReference type="EMBL" id="KAE8700980.1"/>
    </source>
</evidence>
<dbReference type="Proteomes" id="UP000436088">
    <property type="component" value="Unassembled WGS sequence"/>
</dbReference>
<keyword evidence="3" id="KW-1185">Reference proteome</keyword>
<feature type="region of interest" description="Disordered" evidence="1">
    <location>
        <begin position="85"/>
        <end position="107"/>
    </location>
</feature>
<gene>
    <name evidence="2" type="ORF">F3Y22_tig00110549pilonHSYRG00055</name>
</gene>
<dbReference type="AlphaFoldDB" id="A0A6A3A959"/>
<protein>
    <submittedName>
        <fullName evidence="2">Uncharacterized protein</fullName>
    </submittedName>
</protein>